<dbReference type="AlphaFoldDB" id="A0AAE1UXZ8"/>
<dbReference type="EMBL" id="JAVYJV010000022">
    <property type="protein sequence ID" value="KAK4341170.1"/>
    <property type="molecule type" value="Genomic_DNA"/>
</dbReference>
<organism evidence="2 3">
    <name type="scientific">Anisodus tanguticus</name>
    <dbReference type="NCBI Taxonomy" id="243964"/>
    <lineage>
        <taxon>Eukaryota</taxon>
        <taxon>Viridiplantae</taxon>
        <taxon>Streptophyta</taxon>
        <taxon>Embryophyta</taxon>
        <taxon>Tracheophyta</taxon>
        <taxon>Spermatophyta</taxon>
        <taxon>Magnoliopsida</taxon>
        <taxon>eudicotyledons</taxon>
        <taxon>Gunneridae</taxon>
        <taxon>Pentapetalae</taxon>
        <taxon>asterids</taxon>
        <taxon>lamiids</taxon>
        <taxon>Solanales</taxon>
        <taxon>Solanaceae</taxon>
        <taxon>Solanoideae</taxon>
        <taxon>Hyoscyameae</taxon>
        <taxon>Anisodus</taxon>
    </lineage>
</organism>
<gene>
    <name evidence="2" type="ORF">RND71_039671</name>
</gene>
<feature type="compositionally biased region" description="Polar residues" evidence="1">
    <location>
        <begin position="128"/>
        <end position="145"/>
    </location>
</feature>
<evidence type="ECO:0000313" key="2">
    <source>
        <dbReference type="EMBL" id="KAK4341170.1"/>
    </source>
</evidence>
<sequence length="151" mass="16831">MEEGADVTNMQGQNESKGKRIMGLNEKDDEYGSREKENNGIGNNAGEDISTISIQCLDMGLKKEDVLSKLLVDINIFDDTIRGSEDVSQLNTKELQEKKNQSHKNKRTRQYWPVCILSTSWTIVSQDKTTNEQMSKGNSSATSLPSARKAS</sequence>
<proteinExistence type="predicted"/>
<dbReference type="Proteomes" id="UP001291623">
    <property type="component" value="Unassembled WGS sequence"/>
</dbReference>
<feature type="region of interest" description="Disordered" evidence="1">
    <location>
        <begin position="1"/>
        <end position="47"/>
    </location>
</feature>
<evidence type="ECO:0000256" key="1">
    <source>
        <dbReference type="SAM" id="MobiDB-lite"/>
    </source>
</evidence>
<feature type="region of interest" description="Disordered" evidence="1">
    <location>
        <begin position="128"/>
        <end position="151"/>
    </location>
</feature>
<comment type="caution">
    <text evidence="2">The sequence shown here is derived from an EMBL/GenBank/DDBJ whole genome shotgun (WGS) entry which is preliminary data.</text>
</comment>
<reference evidence="2" key="1">
    <citation type="submission" date="2023-12" db="EMBL/GenBank/DDBJ databases">
        <title>Genome assembly of Anisodus tanguticus.</title>
        <authorList>
            <person name="Wang Y.-J."/>
        </authorList>
    </citation>
    <scope>NUCLEOTIDE SEQUENCE</scope>
    <source>
        <strain evidence="2">KB-2021</strain>
        <tissue evidence="2">Leaf</tissue>
    </source>
</reference>
<protein>
    <submittedName>
        <fullName evidence="2">Uncharacterized protein</fullName>
    </submittedName>
</protein>
<evidence type="ECO:0000313" key="3">
    <source>
        <dbReference type="Proteomes" id="UP001291623"/>
    </source>
</evidence>
<keyword evidence="3" id="KW-1185">Reference proteome</keyword>
<name>A0AAE1UXZ8_9SOLA</name>
<accession>A0AAE1UXZ8</accession>